<dbReference type="Gene3D" id="3.30.590.20">
    <property type="match status" value="1"/>
</dbReference>
<keyword evidence="1" id="KW-0436">Ligase</keyword>
<dbReference type="InterPro" id="IPR014746">
    <property type="entry name" value="Gln_synth/guanido_kin_cat_dom"/>
</dbReference>
<proteinExistence type="predicted"/>
<gene>
    <name evidence="1" type="ORF">EI684_16240</name>
</gene>
<dbReference type="Proteomes" id="UP000280307">
    <property type="component" value="Unassembled WGS sequence"/>
</dbReference>
<dbReference type="SUPFAM" id="SSF55931">
    <property type="entry name" value="Glutamine synthetase/guanido kinase"/>
    <property type="match status" value="1"/>
</dbReference>
<accession>A0A426TV22</accession>
<sequence>MPHLHHEAPMFRFGIEHEVALLRPDGQFADFANTTFAEFADLVAQLPLYATDYPQLHVGDAGIRHKRWYIEGVERFDEAGQLVAFAAKGIEIRTTVHPTIVAAVAELTTSYGQLNAVAQAAGFTLINVACHPLRTSFCYDPPLNAYEQRLFADEPEYQTEHLPMLTFGPDFNLSWSDLSPAQVCDLGRKLTFYSPAIVPFSFNAPFAAGQRWEGLSWRTALRTGARPAVRVYLAEPRDLMVSTPVLTKLARNPHEVGRIEFKACDSCGDFGLYAALLALLKGLILDQSLLGRATTPNAAQHQHAARWGWRDDALASRGATVLAAATSALAGDPDAALLAPLAMALQQRSHPADALCAKYAQLWDGGMT</sequence>
<evidence type="ECO:0000313" key="2">
    <source>
        <dbReference type="Proteomes" id="UP000280307"/>
    </source>
</evidence>
<name>A0A426TV22_9CHLR</name>
<dbReference type="AlphaFoldDB" id="A0A426TV22"/>
<reference evidence="1 2" key="1">
    <citation type="submission" date="2018-12" db="EMBL/GenBank/DDBJ databases">
        <title>Genome Sequence of Candidatus Viridilinea halotolerans isolated from saline sulfide-rich spring.</title>
        <authorList>
            <person name="Grouzdev D.S."/>
            <person name="Burganskaya E.I."/>
            <person name="Krutkina M.S."/>
            <person name="Sukhacheva M.V."/>
            <person name="Gorlenko V.M."/>
        </authorList>
    </citation>
    <scope>NUCLEOTIDE SEQUENCE [LARGE SCALE GENOMIC DNA]</scope>
    <source>
        <strain evidence="1">Chok-6</strain>
    </source>
</reference>
<protein>
    <submittedName>
        <fullName evidence="1">Glutamate--cysteine ligase</fullName>
    </submittedName>
</protein>
<evidence type="ECO:0000313" key="1">
    <source>
        <dbReference type="EMBL" id="RRR69230.1"/>
    </source>
</evidence>
<organism evidence="1 2">
    <name type="scientific">Candidatus Viridilinea halotolerans</name>
    <dbReference type="NCBI Taxonomy" id="2491704"/>
    <lineage>
        <taxon>Bacteria</taxon>
        <taxon>Bacillati</taxon>
        <taxon>Chloroflexota</taxon>
        <taxon>Chloroflexia</taxon>
        <taxon>Chloroflexales</taxon>
        <taxon>Chloroflexineae</taxon>
        <taxon>Oscillochloridaceae</taxon>
        <taxon>Candidatus Viridilinea</taxon>
    </lineage>
</organism>
<comment type="caution">
    <text evidence="1">The sequence shown here is derived from an EMBL/GenBank/DDBJ whole genome shotgun (WGS) entry which is preliminary data.</text>
</comment>
<dbReference type="GO" id="GO:0016874">
    <property type="term" value="F:ligase activity"/>
    <property type="evidence" value="ECO:0007669"/>
    <property type="project" value="UniProtKB-KW"/>
</dbReference>
<dbReference type="EMBL" id="RSAS01000656">
    <property type="protein sequence ID" value="RRR69230.1"/>
    <property type="molecule type" value="Genomic_DNA"/>
</dbReference>